<feature type="transmembrane region" description="Helical" evidence="1">
    <location>
        <begin position="56"/>
        <end position="77"/>
    </location>
</feature>
<organism evidence="2 3">
    <name type="scientific">Dermacoccus nishinomiyaensis</name>
    <dbReference type="NCBI Taxonomy" id="1274"/>
    <lineage>
        <taxon>Bacteria</taxon>
        <taxon>Bacillati</taxon>
        <taxon>Actinomycetota</taxon>
        <taxon>Actinomycetes</taxon>
        <taxon>Micrococcales</taxon>
        <taxon>Dermacoccaceae</taxon>
        <taxon>Dermacoccus</taxon>
    </lineage>
</organism>
<dbReference type="HOGENOM" id="CLU_1968047_0_0_11"/>
<dbReference type="AlphaFoldDB" id="A0A075JCD3"/>
<dbReference type="OrthoDB" id="5198744at2"/>
<evidence type="ECO:0000313" key="2">
    <source>
        <dbReference type="EMBL" id="AIF39936.1"/>
    </source>
</evidence>
<keyword evidence="1" id="KW-0812">Transmembrane</keyword>
<evidence type="ECO:0000256" key="1">
    <source>
        <dbReference type="SAM" id="Phobius"/>
    </source>
</evidence>
<dbReference type="EMBL" id="CP008889">
    <property type="protein sequence ID" value="AIF39936.1"/>
    <property type="molecule type" value="Genomic_DNA"/>
</dbReference>
<reference evidence="2 3" key="1">
    <citation type="submission" date="2014-07" db="EMBL/GenBank/DDBJ databases">
        <title>Genome Sequencing of Dermacoccus nishinomiyaensis.</title>
        <authorList>
            <person name="Hong K.W."/>
            <person name="Chan K.G."/>
        </authorList>
    </citation>
    <scope>NUCLEOTIDE SEQUENCE [LARGE SCALE GENOMIC DNA]</scope>
    <source>
        <strain evidence="2 3">M25</strain>
    </source>
</reference>
<protein>
    <submittedName>
        <fullName evidence="2">Uncharacterized protein</fullName>
    </submittedName>
</protein>
<evidence type="ECO:0000313" key="3">
    <source>
        <dbReference type="Proteomes" id="UP000027986"/>
    </source>
</evidence>
<keyword evidence="1" id="KW-0472">Membrane</keyword>
<keyword evidence="1" id="KW-1133">Transmembrane helix</keyword>
<accession>A0A075JCD3</accession>
<feature type="transmembrane region" description="Helical" evidence="1">
    <location>
        <begin position="89"/>
        <end position="107"/>
    </location>
</feature>
<keyword evidence="3" id="KW-1185">Reference proteome</keyword>
<sequence>MTSSTPANSSAATAPTRTFAALVGVASLAVLLQGLWAGLFMSTPDTDPEKTPWLEVHSWCGKAAIGFALLATVWAFLKLRERTDLTFGALALTVLLILEAYLGGLIVDEGKDVMAAVHVPLAMALMGLAVWLPLRARKR</sequence>
<dbReference type="eggNOG" id="ENOG5033ZUY">
    <property type="taxonomic scope" value="Bacteria"/>
</dbReference>
<feature type="transmembrane region" description="Helical" evidence="1">
    <location>
        <begin position="113"/>
        <end position="134"/>
    </location>
</feature>
<gene>
    <name evidence="2" type="ORF">HX89_01900</name>
</gene>
<dbReference type="RefSeq" id="WP_038566585.1">
    <property type="nucleotide sequence ID" value="NZ_CAKZHM010000080.1"/>
</dbReference>
<name>A0A075JCD3_9MICO</name>
<feature type="transmembrane region" description="Helical" evidence="1">
    <location>
        <begin position="18"/>
        <end position="36"/>
    </location>
</feature>
<dbReference type="GeneID" id="41839995"/>
<proteinExistence type="predicted"/>
<dbReference type="Proteomes" id="UP000027986">
    <property type="component" value="Chromosome"/>
</dbReference>
<dbReference type="KEGG" id="dni:HX89_01900"/>